<dbReference type="GO" id="GO:0006310">
    <property type="term" value="P:DNA recombination"/>
    <property type="evidence" value="ECO:0007669"/>
    <property type="project" value="UniProtKB-KW"/>
</dbReference>
<dbReference type="GO" id="GO:0000723">
    <property type="term" value="P:telomere maintenance"/>
    <property type="evidence" value="ECO:0007669"/>
    <property type="project" value="InterPro"/>
</dbReference>
<keyword evidence="1" id="KW-0347">Helicase</keyword>
<dbReference type="GeneID" id="9046342"/>
<dbReference type="InterPro" id="IPR010285">
    <property type="entry name" value="DNA_helicase_pif1-like_DEAD"/>
</dbReference>
<gene>
    <name evidence="3" type="ORF">Pmar_PMAR016235</name>
</gene>
<feature type="domain" description="DNA helicase Pif1-like DEAD-box helicase" evidence="2">
    <location>
        <begin position="4"/>
        <end position="66"/>
    </location>
</feature>
<dbReference type="RefSeq" id="XP_002783754.1">
    <property type="nucleotide sequence ID" value="XM_002783708.1"/>
</dbReference>
<dbReference type="Proteomes" id="UP000007800">
    <property type="component" value="Unassembled WGS sequence"/>
</dbReference>
<proteinExistence type="inferred from homology"/>
<dbReference type="GO" id="GO:0005524">
    <property type="term" value="F:ATP binding"/>
    <property type="evidence" value="ECO:0007669"/>
    <property type="project" value="UniProtKB-KW"/>
</dbReference>
<keyword evidence="1" id="KW-0234">DNA repair</keyword>
<dbReference type="GO" id="GO:0043139">
    <property type="term" value="F:5'-3' DNA helicase activity"/>
    <property type="evidence" value="ECO:0007669"/>
    <property type="project" value="UniProtKB-EC"/>
</dbReference>
<evidence type="ECO:0000259" key="2">
    <source>
        <dbReference type="Pfam" id="PF05970"/>
    </source>
</evidence>
<reference evidence="3 4" key="1">
    <citation type="submission" date="2008-07" db="EMBL/GenBank/DDBJ databases">
        <authorList>
            <person name="El-Sayed N."/>
            <person name="Caler E."/>
            <person name="Inman J."/>
            <person name="Amedeo P."/>
            <person name="Hass B."/>
            <person name="Wortman J."/>
        </authorList>
    </citation>
    <scope>NUCLEOTIDE SEQUENCE [LARGE SCALE GENOMIC DNA]</scope>
    <source>
        <strain evidence="4">ATCC 50983 / TXsc</strain>
    </source>
</reference>
<evidence type="ECO:0000256" key="1">
    <source>
        <dbReference type="RuleBase" id="RU363044"/>
    </source>
</evidence>
<protein>
    <recommendedName>
        <fullName evidence="1">ATP-dependent DNA helicase</fullName>
        <ecNumber evidence="1">5.6.2.3</ecNumber>
    </recommendedName>
</protein>
<dbReference type="GO" id="GO:0016887">
    <property type="term" value="F:ATP hydrolysis activity"/>
    <property type="evidence" value="ECO:0007669"/>
    <property type="project" value="RHEA"/>
</dbReference>
<organism evidence="4">
    <name type="scientific">Perkinsus marinus (strain ATCC 50983 / TXsc)</name>
    <dbReference type="NCBI Taxonomy" id="423536"/>
    <lineage>
        <taxon>Eukaryota</taxon>
        <taxon>Sar</taxon>
        <taxon>Alveolata</taxon>
        <taxon>Perkinsozoa</taxon>
        <taxon>Perkinsea</taxon>
        <taxon>Perkinsida</taxon>
        <taxon>Perkinsidae</taxon>
        <taxon>Perkinsus</taxon>
    </lineage>
</organism>
<dbReference type="InParanoid" id="C5KIX4"/>
<dbReference type="EC" id="5.6.2.3" evidence="1"/>
<feature type="non-terminal residue" evidence="3">
    <location>
        <position position="1"/>
    </location>
</feature>
<dbReference type="AlphaFoldDB" id="C5KIX4"/>
<keyword evidence="1" id="KW-0378">Hydrolase</keyword>
<evidence type="ECO:0000313" key="3">
    <source>
        <dbReference type="EMBL" id="EER15550.1"/>
    </source>
</evidence>
<name>C5KIX4_PERM5</name>
<dbReference type="GO" id="GO:0006281">
    <property type="term" value="P:DNA repair"/>
    <property type="evidence" value="ECO:0007669"/>
    <property type="project" value="UniProtKB-KW"/>
</dbReference>
<keyword evidence="1" id="KW-0547">Nucleotide-binding</keyword>
<dbReference type="EMBL" id="GG673421">
    <property type="protein sequence ID" value="EER15550.1"/>
    <property type="molecule type" value="Genomic_DNA"/>
</dbReference>
<dbReference type="Gene3D" id="3.40.50.300">
    <property type="entry name" value="P-loop containing nucleotide triphosphate hydrolases"/>
    <property type="match status" value="1"/>
</dbReference>
<evidence type="ECO:0000313" key="4">
    <source>
        <dbReference type="Proteomes" id="UP000007800"/>
    </source>
</evidence>
<keyword evidence="1" id="KW-0227">DNA damage</keyword>
<keyword evidence="1" id="KW-0067">ATP-binding</keyword>
<keyword evidence="1" id="KW-0233">DNA recombination</keyword>
<dbReference type="InterPro" id="IPR027417">
    <property type="entry name" value="P-loop_NTPase"/>
</dbReference>
<sequence length="66" mass="7277">KLASRPAQLHRLQQAHGLVIDEVLTVNSAMYHTIDILLRKIRSNPAPCGGLFVVTTGDYRQLPPVS</sequence>
<comment type="similarity">
    <text evidence="1">Belongs to the helicase family.</text>
</comment>
<feature type="non-terminal residue" evidence="3">
    <location>
        <position position="66"/>
    </location>
</feature>
<accession>C5KIX4</accession>
<comment type="catalytic activity">
    <reaction evidence="1">
        <text>ATP + H2O = ADP + phosphate + H(+)</text>
        <dbReference type="Rhea" id="RHEA:13065"/>
        <dbReference type="ChEBI" id="CHEBI:15377"/>
        <dbReference type="ChEBI" id="CHEBI:15378"/>
        <dbReference type="ChEBI" id="CHEBI:30616"/>
        <dbReference type="ChEBI" id="CHEBI:43474"/>
        <dbReference type="ChEBI" id="CHEBI:456216"/>
        <dbReference type="EC" id="5.6.2.3"/>
    </reaction>
</comment>
<dbReference type="OrthoDB" id="10050764at2759"/>
<dbReference type="Pfam" id="PF05970">
    <property type="entry name" value="PIF1"/>
    <property type="match status" value="1"/>
</dbReference>
<comment type="cofactor">
    <cofactor evidence="1">
        <name>Mg(2+)</name>
        <dbReference type="ChEBI" id="CHEBI:18420"/>
    </cofactor>
</comment>
<keyword evidence="4" id="KW-1185">Reference proteome</keyword>